<organism evidence="1 2">
    <name type="scientific">Methylobacterium planeticum</name>
    <dbReference type="NCBI Taxonomy" id="2615211"/>
    <lineage>
        <taxon>Bacteria</taxon>
        <taxon>Pseudomonadati</taxon>
        <taxon>Pseudomonadota</taxon>
        <taxon>Alphaproteobacteria</taxon>
        <taxon>Hyphomicrobiales</taxon>
        <taxon>Methylobacteriaceae</taxon>
        <taxon>Methylobacterium</taxon>
    </lineage>
</organism>
<dbReference type="Proteomes" id="UP000441523">
    <property type="component" value="Unassembled WGS sequence"/>
</dbReference>
<comment type="caution">
    <text evidence="1">The sequence shown here is derived from an EMBL/GenBank/DDBJ whole genome shotgun (WGS) entry which is preliminary data.</text>
</comment>
<dbReference type="AlphaFoldDB" id="A0A6N6MSI6"/>
<evidence type="ECO:0000313" key="2">
    <source>
        <dbReference type="Proteomes" id="UP000441523"/>
    </source>
</evidence>
<protein>
    <submittedName>
        <fullName evidence="1">Uncharacterized protein</fullName>
    </submittedName>
</protein>
<gene>
    <name evidence="1" type="ORF">F6X51_11320</name>
</gene>
<name>A0A6N6MSI6_9HYPH</name>
<reference evidence="1 2" key="1">
    <citation type="submission" date="2019-09" db="EMBL/GenBank/DDBJ databases">
        <title>YIM 132548 draft genome.</title>
        <authorList>
            <person name="Jiang L."/>
        </authorList>
    </citation>
    <scope>NUCLEOTIDE SEQUENCE [LARGE SCALE GENOMIC DNA]</scope>
    <source>
        <strain evidence="1 2">YIM 132548</strain>
    </source>
</reference>
<evidence type="ECO:0000313" key="1">
    <source>
        <dbReference type="EMBL" id="KAB1073343.1"/>
    </source>
</evidence>
<dbReference type="EMBL" id="VZZJ01000008">
    <property type="protein sequence ID" value="KAB1073343.1"/>
    <property type="molecule type" value="Genomic_DNA"/>
</dbReference>
<accession>A0A6N6MSI6</accession>
<proteinExistence type="predicted"/>
<dbReference type="RefSeq" id="WP_150963656.1">
    <property type="nucleotide sequence ID" value="NZ_VZZJ01000008.1"/>
</dbReference>
<sequence length="86" mass="9446">MTAGAGTLPTRFADAGTFAFAWHRDQSRGEVGPPPSRGDIEAVLIRFAFQEELLFEGLCDIPPAASRVRTRLQRTTDALMALLQTR</sequence>
<keyword evidence="2" id="KW-1185">Reference proteome</keyword>